<dbReference type="SMR" id="A0A140STG4"/>
<dbReference type="GeneID" id="93519267"/>
<reference evidence="8" key="2">
    <citation type="submission" date="2012-04" db="EMBL/GenBank/DDBJ databases">
        <title>Complete genome sequence of Providencia stuartii clinical isolate MRSN 2154.</title>
        <authorList>
            <person name="Clifford R.J."/>
            <person name="Hang J."/>
            <person name="Riley M.C."/>
            <person name="Onmus-Leone F."/>
            <person name="Kuschner R.A."/>
            <person name="Lesho E.P."/>
            <person name="Waterman P.E."/>
        </authorList>
    </citation>
    <scope>NUCLEOTIDE SEQUENCE [LARGE SCALE GENOMIC DNA]</scope>
    <source>
        <strain evidence="8">MRSN 2154</strain>
    </source>
</reference>
<dbReference type="Pfam" id="PF00419">
    <property type="entry name" value="Fimbrial"/>
    <property type="match status" value="1"/>
</dbReference>
<dbReference type="InterPro" id="IPR008966">
    <property type="entry name" value="Adhesion_dom_sf"/>
</dbReference>
<dbReference type="Proteomes" id="UP000005012">
    <property type="component" value="Chromosome"/>
</dbReference>
<dbReference type="Gene3D" id="2.60.40.1090">
    <property type="entry name" value="Fimbrial-type adhesion domain"/>
    <property type="match status" value="1"/>
</dbReference>
<name>A0A140STG4_PROSM</name>
<evidence type="ECO:0000256" key="3">
    <source>
        <dbReference type="ARBA" id="ARBA00022729"/>
    </source>
</evidence>
<evidence type="ECO:0000313" key="8">
    <source>
        <dbReference type="Proteomes" id="UP000005012"/>
    </source>
</evidence>
<dbReference type="RefSeq" id="WP_004919941.1">
    <property type="nucleotide sequence ID" value="NC_017731.1"/>
</dbReference>
<evidence type="ECO:0000313" key="7">
    <source>
        <dbReference type="EMBL" id="AFH95997.1"/>
    </source>
</evidence>
<accession>A0A140STG4</accession>
<feature type="chain" id="PRO_5007305155" evidence="5">
    <location>
        <begin position="25"/>
        <end position="175"/>
    </location>
</feature>
<dbReference type="HOGENOM" id="CLU_1685016_0_0_6"/>
<dbReference type="InterPro" id="IPR050263">
    <property type="entry name" value="Bact_Fimbrial_Adh_Pro"/>
</dbReference>
<keyword evidence="4" id="KW-0281">Fimbrium</keyword>
<dbReference type="InterPro" id="IPR000259">
    <property type="entry name" value="Adhesion_dom_fimbrial"/>
</dbReference>
<evidence type="ECO:0000256" key="4">
    <source>
        <dbReference type="ARBA" id="ARBA00023263"/>
    </source>
</evidence>
<dbReference type="KEGG" id="psi:S70_21090"/>
<dbReference type="EMBL" id="CP003488">
    <property type="protein sequence ID" value="AFH95997.1"/>
    <property type="molecule type" value="Genomic_DNA"/>
</dbReference>
<dbReference type="GO" id="GO:0009289">
    <property type="term" value="C:pilus"/>
    <property type="evidence" value="ECO:0007669"/>
    <property type="project" value="UniProtKB-SubCell"/>
</dbReference>
<dbReference type="GO" id="GO:0043709">
    <property type="term" value="P:cell adhesion involved in single-species biofilm formation"/>
    <property type="evidence" value="ECO:0007669"/>
    <property type="project" value="TreeGrafter"/>
</dbReference>
<sequence>MFNQKNMIALCVAAGLGFAGAASAGQNAQVNVSGQIAAATCDLSVSNPNIDLGTHISADITAAGDIASSAKDFTLQLTNCSKDQTGASVQLFAKGTALDANGDYFNNTANATVGVKLTADSKPVKPNTSVDLTSVTGLAQGSSASIAMNVGLYSTVGTPASQRIDAPITFSVSYE</sequence>
<gene>
    <name evidence="7" type="ordered locus">S70_21090</name>
</gene>
<evidence type="ECO:0000256" key="2">
    <source>
        <dbReference type="ARBA" id="ARBA00006671"/>
    </source>
</evidence>
<dbReference type="AlphaFoldDB" id="A0A140STG4"/>
<proteinExistence type="inferred from homology"/>
<protein>
    <submittedName>
        <fullName evidence="7">Fimbrial subunit</fullName>
    </submittedName>
</protein>
<evidence type="ECO:0000256" key="1">
    <source>
        <dbReference type="ARBA" id="ARBA00004561"/>
    </source>
</evidence>
<dbReference type="PANTHER" id="PTHR33420">
    <property type="entry name" value="FIMBRIAL SUBUNIT ELFA-RELATED"/>
    <property type="match status" value="1"/>
</dbReference>
<organism evidence="7 8">
    <name type="scientific">Providencia stuartii (strain MRSN 2154)</name>
    <dbReference type="NCBI Taxonomy" id="1157951"/>
    <lineage>
        <taxon>Bacteria</taxon>
        <taxon>Pseudomonadati</taxon>
        <taxon>Pseudomonadota</taxon>
        <taxon>Gammaproteobacteria</taxon>
        <taxon>Enterobacterales</taxon>
        <taxon>Morganellaceae</taxon>
        <taxon>Providencia</taxon>
    </lineage>
</organism>
<dbReference type="InterPro" id="IPR036937">
    <property type="entry name" value="Adhesion_dom_fimbrial_sf"/>
</dbReference>
<dbReference type="PANTHER" id="PTHR33420:SF3">
    <property type="entry name" value="FIMBRIAL SUBUNIT ELFA"/>
    <property type="match status" value="1"/>
</dbReference>
<reference evidence="7 8" key="1">
    <citation type="journal article" date="2012" name="J. Bacteriol.">
        <title>Complete Genome Sequence of Providencia stuartii Clinical Isolate MRSN 2154.</title>
        <authorList>
            <person name="Clifford R.J."/>
            <person name="Hang J."/>
            <person name="Riley M.C."/>
            <person name="Onmus-Leone F."/>
            <person name="Kuschner R.A."/>
            <person name="Lesho E.P."/>
            <person name="Waterman P.E."/>
        </authorList>
    </citation>
    <scope>NUCLEOTIDE SEQUENCE [LARGE SCALE GENOMIC DNA]</scope>
    <source>
        <strain evidence="7 8">MRSN 2154</strain>
    </source>
</reference>
<evidence type="ECO:0000259" key="6">
    <source>
        <dbReference type="Pfam" id="PF00419"/>
    </source>
</evidence>
<dbReference type="OrthoDB" id="6465941at2"/>
<comment type="similarity">
    <text evidence="2">Belongs to the fimbrial protein family.</text>
</comment>
<dbReference type="PATRIC" id="fig|1157951.4.peg.4236"/>
<comment type="subcellular location">
    <subcellularLocation>
        <location evidence="1">Fimbrium</location>
    </subcellularLocation>
</comment>
<feature type="domain" description="Fimbrial-type adhesion" evidence="6">
    <location>
        <begin position="31"/>
        <end position="175"/>
    </location>
</feature>
<keyword evidence="3 5" id="KW-0732">Signal</keyword>
<dbReference type="SUPFAM" id="SSF49401">
    <property type="entry name" value="Bacterial adhesins"/>
    <property type="match status" value="1"/>
</dbReference>
<evidence type="ECO:0000256" key="5">
    <source>
        <dbReference type="SAM" id="SignalP"/>
    </source>
</evidence>
<feature type="signal peptide" evidence="5">
    <location>
        <begin position="1"/>
        <end position="24"/>
    </location>
</feature>